<dbReference type="PANTHER" id="PTHR30154:SF17">
    <property type="entry name" value="DNA-BINDING TRANSCRIPTIONAL ACTIVATOR DECR"/>
    <property type="match status" value="1"/>
</dbReference>
<dbReference type="SMART" id="SM00344">
    <property type="entry name" value="HTH_ASNC"/>
    <property type="match status" value="1"/>
</dbReference>
<dbReference type="InterPro" id="IPR036388">
    <property type="entry name" value="WH-like_DNA-bd_sf"/>
</dbReference>
<dbReference type="SUPFAM" id="SSF46785">
    <property type="entry name" value="Winged helix' DNA-binding domain"/>
    <property type="match status" value="1"/>
</dbReference>
<evidence type="ECO:0000313" key="5">
    <source>
        <dbReference type="EMBL" id="QGM45078.1"/>
    </source>
</evidence>
<dbReference type="SUPFAM" id="SSF54909">
    <property type="entry name" value="Dimeric alpha+beta barrel"/>
    <property type="match status" value="1"/>
</dbReference>
<dbReference type="InterPro" id="IPR000485">
    <property type="entry name" value="AsnC-type_HTH_dom"/>
</dbReference>
<name>A0A6B8KES8_9HYPH</name>
<dbReference type="CDD" id="cd00090">
    <property type="entry name" value="HTH_ARSR"/>
    <property type="match status" value="1"/>
</dbReference>
<evidence type="ECO:0000313" key="6">
    <source>
        <dbReference type="Proteomes" id="UP000309061"/>
    </source>
</evidence>
<dbReference type="GO" id="GO:0006355">
    <property type="term" value="P:regulation of DNA-templated transcription"/>
    <property type="evidence" value="ECO:0007669"/>
    <property type="project" value="UniProtKB-ARBA"/>
</dbReference>
<evidence type="ECO:0000256" key="3">
    <source>
        <dbReference type="ARBA" id="ARBA00023163"/>
    </source>
</evidence>
<dbReference type="RefSeq" id="WP_136495366.1">
    <property type="nucleotide sequence ID" value="NZ_CP046052.1"/>
</dbReference>
<keyword evidence="3" id="KW-0804">Transcription</keyword>
<dbReference type="InterPro" id="IPR036390">
    <property type="entry name" value="WH_DNA-bd_sf"/>
</dbReference>
<dbReference type="PRINTS" id="PR00033">
    <property type="entry name" value="HTHASNC"/>
</dbReference>
<dbReference type="InterPro" id="IPR011008">
    <property type="entry name" value="Dimeric_a/b-barrel"/>
</dbReference>
<dbReference type="Gene3D" id="3.30.70.920">
    <property type="match status" value="1"/>
</dbReference>
<dbReference type="GO" id="GO:0043200">
    <property type="term" value="P:response to amino acid"/>
    <property type="evidence" value="ECO:0007669"/>
    <property type="project" value="TreeGrafter"/>
</dbReference>
<organism evidence="5 6">
    <name type="scientific">Methylocystis heyeri</name>
    <dbReference type="NCBI Taxonomy" id="391905"/>
    <lineage>
        <taxon>Bacteria</taxon>
        <taxon>Pseudomonadati</taxon>
        <taxon>Pseudomonadota</taxon>
        <taxon>Alphaproteobacteria</taxon>
        <taxon>Hyphomicrobiales</taxon>
        <taxon>Methylocystaceae</taxon>
        <taxon>Methylocystis</taxon>
    </lineage>
</organism>
<keyword evidence="2" id="KW-0238">DNA-binding</keyword>
<dbReference type="Gene3D" id="1.10.10.10">
    <property type="entry name" value="Winged helix-like DNA-binding domain superfamily/Winged helix DNA-binding domain"/>
    <property type="match status" value="1"/>
</dbReference>
<dbReference type="Pfam" id="PF01037">
    <property type="entry name" value="AsnC_trans_reg"/>
    <property type="match status" value="1"/>
</dbReference>
<proteinExistence type="predicted"/>
<protein>
    <submittedName>
        <fullName evidence="5">AsnC family transcriptional regulator</fullName>
    </submittedName>
</protein>
<dbReference type="InterPro" id="IPR019887">
    <property type="entry name" value="Tscrpt_reg_AsnC/Lrp_C"/>
</dbReference>
<dbReference type="GO" id="GO:0043565">
    <property type="term" value="F:sequence-specific DNA binding"/>
    <property type="evidence" value="ECO:0007669"/>
    <property type="project" value="InterPro"/>
</dbReference>
<evidence type="ECO:0000256" key="1">
    <source>
        <dbReference type="ARBA" id="ARBA00023015"/>
    </source>
</evidence>
<evidence type="ECO:0000259" key="4">
    <source>
        <dbReference type="PROSITE" id="PS50956"/>
    </source>
</evidence>
<keyword evidence="1" id="KW-0805">Transcription regulation</keyword>
<dbReference type="AlphaFoldDB" id="A0A6B8KES8"/>
<dbReference type="EMBL" id="CP046052">
    <property type="protein sequence ID" value="QGM45078.1"/>
    <property type="molecule type" value="Genomic_DNA"/>
</dbReference>
<gene>
    <name evidence="5" type="ORF">H2LOC_004890</name>
</gene>
<dbReference type="InterPro" id="IPR019888">
    <property type="entry name" value="Tscrpt_reg_AsnC-like"/>
</dbReference>
<dbReference type="OrthoDB" id="9812082at2"/>
<dbReference type="PROSITE" id="PS50956">
    <property type="entry name" value="HTH_ASNC_2"/>
    <property type="match status" value="1"/>
</dbReference>
<dbReference type="InterPro" id="IPR019885">
    <property type="entry name" value="Tscrpt_reg_HTH_AsnC-type_CS"/>
</dbReference>
<dbReference type="Proteomes" id="UP000309061">
    <property type="component" value="Chromosome"/>
</dbReference>
<dbReference type="PANTHER" id="PTHR30154">
    <property type="entry name" value="LEUCINE-RESPONSIVE REGULATORY PROTEIN"/>
    <property type="match status" value="1"/>
</dbReference>
<dbReference type="PROSITE" id="PS00519">
    <property type="entry name" value="HTH_ASNC_1"/>
    <property type="match status" value="1"/>
</dbReference>
<keyword evidence="6" id="KW-1185">Reference proteome</keyword>
<dbReference type="KEGG" id="mhey:H2LOC_004890"/>
<dbReference type="InterPro" id="IPR011991">
    <property type="entry name" value="ArsR-like_HTH"/>
</dbReference>
<dbReference type="GO" id="GO:0005829">
    <property type="term" value="C:cytosol"/>
    <property type="evidence" value="ECO:0007669"/>
    <property type="project" value="TreeGrafter"/>
</dbReference>
<reference evidence="5 6" key="1">
    <citation type="submission" date="2019-11" db="EMBL/GenBank/DDBJ databases">
        <title>The genome sequence of Methylocystis heyeri.</title>
        <authorList>
            <person name="Oshkin I.Y."/>
            <person name="Miroshnikov K."/>
            <person name="Dedysh S.N."/>
        </authorList>
    </citation>
    <scope>NUCLEOTIDE SEQUENCE [LARGE SCALE GENOMIC DNA]</scope>
    <source>
        <strain evidence="5 6">H2</strain>
    </source>
</reference>
<dbReference type="Pfam" id="PF13404">
    <property type="entry name" value="HTH_AsnC-type"/>
    <property type="match status" value="1"/>
</dbReference>
<sequence length="168" mass="18815">MDAIDQKILAILQEDASLPVAEIAFRVGLSQTPCWKRIQKLEATGVVKRRVALLSPEKLGLGLRVYVSIVAGEHSQAWFERFAEEVSKMPEVVDFDRMAGDIDYMLCVVVPDIAGFDEFYRRLVSITPLRKVVSRFTIQRLKTTTALPLPGQIEKASRTARIAEVANL</sequence>
<evidence type="ECO:0000256" key="2">
    <source>
        <dbReference type="ARBA" id="ARBA00023125"/>
    </source>
</evidence>
<feature type="domain" description="HTH asnC-type" evidence="4">
    <location>
        <begin position="1"/>
        <end position="62"/>
    </location>
</feature>
<accession>A0A6B8KES8</accession>